<proteinExistence type="predicted"/>
<dbReference type="EMBL" id="JAGSOH010000116">
    <property type="protein sequence ID" value="MBR7830150.1"/>
    <property type="molecule type" value="Genomic_DNA"/>
</dbReference>
<organism evidence="1 2">
    <name type="scientific">Actinospica acidithermotolerans</name>
    <dbReference type="NCBI Taxonomy" id="2828514"/>
    <lineage>
        <taxon>Bacteria</taxon>
        <taxon>Bacillati</taxon>
        <taxon>Actinomycetota</taxon>
        <taxon>Actinomycetes</taxon>
        <taxon>Catenulisporales</taxon>
        <taxon>Actinospicaceae</taxon>
        <taxon>Actinospica</taxon>
    </lineage>
</organism>
<accession>A0A941ECC3</accession>
<evidence type="ECO:0000313" key="1">
    <source>
        <dbReference type="EMBL" id="MBR7830150.1"/>
    </source>
</evidence>
<dbReference type="Proteomes" id="UP000676325">
    <property type="component" value="Unassembled WGS sequence"/>
</dbReference>
<name>A0A941ECC3_9ACTN</name>
<keyword evidence="2" id="KW-1185">Reference proteome</keyword>
<gene>
    <name evidence="1" type="ORF">KDK95_27855</name>
</gene>
<evidence type="ECO:0000313" key="2">
    <source>
        <dbReference type="Proteomes" id="UP000676325"/>
    </source>
</evidence>
<dbReference type="RefSeq" id="WP_212521279.1">
    <property type="nucleotide sequence ID" value="NZ_JAGSOH010000116.1"/>
</dbReference>
<evidence type="ECO:0008006" key="3">
    <source>
        <dbReference type="Google" id="ProtNLM"/>
    </source>
</evidence>
<protein>
    <recommendedName>
        <fullName evidence="3">Metallothionein</fullName>
    </recommendedName>
</protein>
<dbReference type="AlphaFoldDB" id="A0A941ECC3"/>
<comment type="caution">
    <text evidence="1">The sequence shown here is derived from an EMBL/GenBank/DDBJ whole genome shotgun (WGS) entry which is preliminary data.</text>
</comment>
<sequence length="49" mass="5180">MSQSPVPQESACGCANRGCTCNPCRCNPCGCGGHKQDVRVERGAVRAER</sequence>
<reference evidence="1" key="1">
    <citation type="submission" date="2021-04" db="EMBL/GenBank/DDBJ databases">
        <title>Genome based classification of Actinospica acidithermotolerans sp. nov., an actinobacterium isolated from an Indonesian hot spring.</title>
        <authorList>
            <person name="Kusuma A.B."/>
            <person name="Putra K.E."/>
            <person name="Nafisah S."/>
            <person name="Loh J."/>
            <person name="Nouioui I."/>
            <person name="Goodfellow M."/>
        </authorList>
    </citation>
    <scope>NUCLEOTIDE SEQUENCE</scope>
    <source>
        <strain evidence="1">MGRD01-02</strain>
    </source>
</reference>